<evidence type="ECO:0000313" key="6">
    <source>
        <dbReference type="Proteomes" id="UP000886607"/>
    </source>
</evidence>
<name>A0AAN4RL11_9ENTE</name>
<dbReference type="AlphaFoldDB" id="A0AAN4RL11"/>
<dbReference type="EMBL" id="BKBO01000017">
    <property type="protein sequence ID" value="GEQ49411.1"/>
    <property type="molecule type" value="Genomic_DNA"/>
</dbReference>
<feature type="region of interest" description="Disordered" evidence="1">
    <location>
        <begin position="25"/>
        <end position="57"/>
    </location>
</feature>
<proteinExistence type="predicted"/>
<evidence type="ECO:0000256" key="2">
    <source>
        <dbReference type="SAM" id="SignalP"/>
    </source>
</evidence>
<protein>
    <submittedName>
        <fullName evidence="4">Alpha/beta hydrolase</fullName>
    </submittedName>
</protein>
<feature type="chain" id="PRO_5043284248" evidence="2">
    <location>
        <begin position="28"/>
        <end position="300"/>
    </location>
</feature>
<dbReference type="InterPro" id="IPR010315">
    <property type="entry name" value="DUF915_hydro-like"/>
</dbReference>
<dbReference type="RefSeq" id="WP_202583955.1">
    <property type="nucleotide sequence ID" value="NZ_BKBO01000017.1"/>
</dbReference>
<evidence type="ECO:0000313" key="3">
    <source>
        <dbReference type="EMBL" id="GEQ49411.1"/>
    </source>
</evidence>
<evidence type="ECO:0000313" key="4">
    <source>
        <dbReference type="EMBL" id="GEQ54427.1"/>
    </source>
</evidence>
<organism evidence="4 5">
    <name type="scientific">Tetragenococcus koreensis</name>
    <dbReference type="NCBI Taxonomy" id="290335"/>
    <lineage>
        <taxon>Bacteria</taxon>
        <taxon>Bacillati</taxon>
        <taxon>Bacillota</taxon>
        <taxon>Bacilli</taxon>
        <taxon>Lactobacillales</taxon>
        <taxon>Enterococcaceae</taxon>
        <taxon>Tetragenococcus</taxon>
    </lineage>
</organism>
<dbReference type="GO" id="GO:0016787">
    <property type="term" value="F:hydrolase activity"/>
    <property type="evidence" value="ECO:0007669"/>
    <property type="project" value="UniProtKB-KW"/>
</dbReference>
<dbReference type="Proteomes" id="UP000886607">
    <property type="component" value="Unassembled WGS sequence"/>
</dbReference>
<keyword evidence="6" id="KW-1185">Reference proteome</keyword>
<gene>
    <name evidence="3" type="ORF">TK11N_12630</name>
    <name evidence="4" type="ORF">TK2N_12710</name>
</gene>
<dbReference type="EMBL" id="BKBQ01000017">
    <property type="protein sequence ID" value="GEQ54427.1"/>
    <property type="molecule type" value="Genomic_DNA"/>
</dbReference>
<sequence>MKKVLFSISLVLAFLLVGCQSSNGAQAQQESQTSDSGTTTTTTNKTKSTEHSEPALKKSATPTLFIHGYQGTTNSFKSMINHMEQENVAQREMVVTVHPDGSLDTQGELSDEKTNPIIQVIFEDNVSDEWNQTEWIKNTLSFLKDTYQIDKVNLVGHSMGGVSSYRYMGNYSQEDTLPKIENFVALGAPFNDFINTSDHQSLEDLLTDGPDSVGERYQDFEALTPQISKDTPILLIAGQLNKTEYTDGTVPLSSALSIYPLLKANGFDVDYSVAHGQNARHSMLHENGQINQQIAQFLWE</sequence>
<feature type="compositionally biased region" description="Low complexity" evidence="1">
    <location>
        <begin position="31"/>
        <end position="46"/>
    </location>
</feature>
<dbReference type="SUPFAM" id="SSF53474">
    <property type="entry name" value="alpha/beta-Hydrolases"/>
    <property type="match status" value="1"/>
</dbReference>
<evidence type="ECO:0000313" key="5">
    <source>
        <dbReference type="Proteomes" id="UP000886597"/>
    </source>
</evidence>
<dbReference type="Proteomes" id="UP000886597">
    <property type="component" value="Unassembled WGS sequence"/>
</dbReference>
<feature type="compositionally biased region" description="Basic and acidic residues" evidence="1">
    <location>
        <begin position="47"/>
        <end position="56"/>
    </location>
</feature>
<keyword evidence="4" id="KW-0378">Hydrolase</keyword>
<dbReference type="PROSITE" id="PS51257">
    <property type="entry name" value="PROKAR_LIPOPROTEIN"/>
    <property type="match status" value="1"/>
</dbReference>
<reference evidence="4" key="1">
    <citation type="submission" date="2019-08" db="EMBL/GenBank/DDBJ databases">
        <authorList>
            <person name="Ishikawa M."/>
            <person name="Suzuki T."/>
            <person name="Matsutani M."/>
        </authorList>
    </citation>
    <scope>NUCLEOTIDE SEQUENCE</scope>
    <source>
        <strain evidence="4">7C1</strain>
        <strain evidence="3">8C4</strain>
    </source>
</reference>
<dbReference type="Pfam" id="PF06028">
    <property type="entry name" value="DUF915"/>
    <property type="match status" value="1"/>
</dbReference>
<keyword evidence="2" id="KW-0732">Signal</keyword>
<dbReference type="Gene3D" id="3.40.50.1820">
    <property type="entry name" value="alpha/beta hydrolase"/>
    <property type="match status" value="1"/>
</dbReference>
<dbReference type="InterPro" id="IPR029058">
    <property type="entry name" value="AB_hydrolase_fold"/>
</dbReference>
<comment type="caution">
    <text evidence="4">The sequence shown here is derived from an EMBL/GenBank/DDBJ whole genome shotgun (WGS) entry which is preliminary data.</text>
</comment>
<reference evidence="4" key="2">
    <citation type="journal article" date="2020" name="Int. Dairy J.">
        <title>Lactic acid bacterial diversity in Brie cheese focusing on salt concentration and pH of isolation medium and characterisation of halophilic and alkaliphilic lactic acid bacterial isolates.</title>
        <authorList>
            <person name="Unno R."/>
            <person name="Matsutani M."/>
            <person name="Suzuki T."/>
            <person name="Kodama K."/>
            <person name="Matsushita H."/>
            <person name="Yamasato K."/>
            <person name="Koizumi Y."/>
            <person name="Ishikawa M."/>
        </authorList>
    </citation>
    <scope>NUCLEOTIDE SEQUENCE</scope>
    <source>
        <strain evidence="4">7C1</strain>
        <strain evidence="3">8C4</strain>
    </source>
</reference>
<accession>A0AAN4RL11</accession>
<feature type="signal peptide" evidence="2">
    <location>
        <begin position="1"/>
        <end position="27"/>
    </location>
</feature>
<evidence type="ECO:0000256" key="1">
    <source>
        <dbReference type="SAM" id="MobiDB-lite"/>
    </source>
</evidence>